<dbReference type="InterPro" id="IPR023984">
    <property type="entry name" value="rSAM_ocin_1"/>
</dbReference>
<evidence type="ECO:0000256" key="1">
    <source>
        <dbReference type="ARBA" id="ARBA00001966"/>
    </source>
</evidence>
<dbReference type="Pfam" id="PF04055">
    <property type="entry name" value="Radical_SAM"/>
    <property type="match status" value="1"/>
</dbReference>
<dbReference type="InterPro" id="IPR023404">
    <property type="entry name" value="rSAM_horseshoe"/>
</dbReference>
<comment type="caution">
    <text evidence="7">The sequence shown here is derived from an EMBL/GenBank/DDBJ whole genome shotgun (WGS) entry which is preliminary data.</text>
</comment>
<gene>
    <name evidence="7" type="ORF">GCM10009839_77980</name>
</gene>
<dbReference type="CDD" id="cd01335">
    <property type="entry name" value="Radical_SAM"/>
    <property type="match status" value="1"/>
</dbReference>
<reference evidence="7 8" key="1">
    <citation type="journal article" date="2019" name="Int. J. Syst. Evol. Microbiol.">
        <title>The Global Catalogue of Microorganisms (GCM) 10K type strain sequencing project: providing services to taxonomists for standard genome sequencing and annotation.</title>
        <authorList>
            <consortium name="The Broad Institute Genomics Platform"/>
            <consortium name="The Broad Institute Genome Sequencing Center for Infectious Disease"/>
            <person name="Wu L."/>
            <person name="Ma J."/>
        </authorList>
    </citation>
    <scope>NUCLEOTIDE SEQUENCE [LARGE SCALE GENOMIC DNA]</scope>
    <source>
        <strain evidence="7 8">JCM 16014</strain>
    </source>
</reference>
<feature type="domain" description="B12-binding" evidence="6">
    <location>
        <begin position="93"/>
        <end position="240"/>
    </location>
</feature>
<evidence type="ECO:0000256" key="5">
    <source>
        <dbReference type="ARBA" id="ARBA00023014"/>
    </source>
</evidence>
<dbReference type="Gene3D" id="3.40.50.280">
    <property type="entry name" value="Cobalamin-binding domain"/>
    <property type="match status" value="1"/>
</dbReference>
<proteinExistence type="predicted"/>
<dbReference type="PANTHER" id="PTHR43409:SF7">
    <property type="entry name" value="BLL1977 PROTEIN"/>
    <property type="match status" value="1"/>
</dbReference>
<evidence type="ECO:0000256" key="4">
    <source>
        <dbReference type="ARBA" id="ARBA00023004"/>
    </source>
</evidence>
<protein>
    <recommendedName>
        <fullName evidence="6">B12-binding domain-containing protein</fullName>
    </recommendedName>
</protein>
<dbReference type="PANTHER" id="PTHR43409">
    <property type="entry name" value="ANAEROBIC MAGNESIUM-PROTOPORPHYRIN IX MONOMETHYL ESTER CYCLASE-RELATED"/>
    <property type="match status" value="1"/>
</dbReference>
<evidence type="ECO:0000259" key="6">
    <source>
        <dbReference type="PROSITE" id="PS51332"/>
    </source>
</evidence>
<dbReference type="SFLD" id="SFLDG01082">
    <property type="entry name" value="B12-binding_domain_containing"/>
    <property type="match status" value="1"/>
</dbReference>
<evidence type="ECO:0000256" key="3">
    <source>
        <dbReference type="ARBA" id="ARBA00022723"/>
    </source>
</evidence>
<dbReference type="InterPro" id="IPR051198">
    <property type="entry name" value="BchE-like"/>
</dbReference>
<dbReference type="InterPro" id="IPR006638">
    <property type="entry name" value="Elp3/MiaA/NifB-like_rSAM"/>
</dbReference>
<comment type="cofactor">
    <cofactor evidence="1">
        <name>[4Fe-4S] cluster</name>
        <dbReference type="ChEBI" id="CHEBI:49883"/>
    </cofactor>
</comment>
<evidence type="ECO:0000313" key="8">
    <source>
        <dbReference type="Proteomes" id="UP001500751"/>
    </source>
</evidence>
<keyword evidence="2" id="KW-0949">S-adenosyl-L-methionine</keyword>
<dbReference type="Proteomes" id="UP001500751">
    <property type="component" value="Unassembled WGS sequence"/>
</dbReference>
<dbReference type="InterPro" id="IPR058240">
    <property type="entry name" value="rSAM_sf"/>
</dbReference>
<keyword evidence="3" id="KW-0479">Metal-binding</keyword>
<dbReference type="Gene3D" id="3.80.30.20">
    <property type="entry name" value="tm_1862 like domain"/>
    <property type="match status" value="1"/>
</dbReference>
<keyword evidence="5" id="KW-0411">Iron-sulfur</keyword>
<dbReference type="InterPro" id="IPR007197">
    <property type="entry name" value="rSAM"/>
</dbReference>
<dbReference type="Pfam" id="PF02310">
    <property type="entry name" value="B12-binding"/>
    <property type="match status" value="1"/>
</dbReference>
<sequence>MTQTAQTIQTIQTTLTTHMPQSARTTGRDGLRVVLVNMPWMPINVPSLALGILSRAVAESPLDAEATVRHANLDFVDWVTDRYDFTRHDYHYYANSTYFKGLGDWVFSSALYDDRTWRVAEFEQRFGDDMTTDELVLNKDLHAMAPDFIRELAAQILAAEPDVVGFTSTYQQTVAGLATAREIKRLAPRIVTVFGGANCDGMQGEALHRNFGVADFVLRGEGEVTFPSLLGALHEPGSLAAIPGLCWRSPDGRSMANPMSARPLPPAAIVAPDFDGYYERLEESIASAWVEPQLVVEGARGCWWGEKHHCTFCGLNGSSMEFRSKTPARFHEEIVDLVRRYQIMDMVVVDNILDMGYISSLLPRLVEDGYDLRLQYEIKSNMRRDQLEVLARAGLVSVQPGIESLDSRVLRIMDKGVTGCQNVRILRDGASCGMSVIWNYLYGFPGEADDDYQPVIDQIPVLHHLEPPVSATRIVVERFSPYFNRPELGFGELKAGKQYSLIYDLPEAELYDLAYLFESTPCGIAAPMTERLDAVLHEWGEVYPVSRLTWCAVGEDVLLVNDRPGYDWSHLRLSSALELAAFRFLEQPHTPDALARKLRDDGVPGATASAVSDLLDRWRELGLLFSNDGHVIHVVPEAANGELFRIDFQRLEDGEDLAQELAEVGG</sequence>
<name>A0ABN2VA89_9ACTN</name>
<dbReference type="NCBIfam" id="TIGR03975">
    <property type="entry name" value="rSAM_ocin_1"/>
    <property type="match status" value="1"/>
</dbReference>
<dbReference type="EMBL" id="BAAAQN010000066">
    <property type="protein sequence ID" value="GAA2057066.1"/>
    <property type="molecule type" value="Genomic_DNA"/>
</dbReference>
<dbReference type="InterPro" id="IPR006158">
    <property type="entry name" value="Cobalamin-bd"/>
</dbReference>
<dbReference type="SFLD" id="SFLDS00029">
    <property type="entry name" value="Radical_SAM"/>
    <property type="match status" value="1"/>
</dbReference>
<evidence type="ECO:0000313" key="7">
    <source>
        <dbReference type="EMBL" id="GAA2057066.1"/>
    </source>
</evidence>
<accession>A0ABN2VA89</accession>
<dbReference type="SUPFAM" id="SSF102114">
    <property type="entry name" value="Radical SAM enzymes"/>
    <property type="match status" value="1"/>
</dbReference>
<dbReference type="SMART" id="SM00729">
    <property type="entry name" value="Elp3"/>
    <property type="match status" value="1"/>
</dbReference>
<organism evidence="7 8">
    <name type="scientific">Catenulispora yoronensis</name>
    <dbReference type="NCBI Taxonomy" id="450799"/>
    <lineage>
        <taxon>Bacteria</taxon>
        <taxon>Bacillati</taxon>
        <taxon>Actinomycetota</taxon>
        <taxon>Actinomycetes</taxon>
        <taxon>Catenulisporales</taxon>
        <taxon>Catenulisporaceae</taxon>
        <taxon>Catenulispora</taxon>
    </lineage>
</organism>
<dbReference type="SFLD" id="SFLDF00324">
    <property type="entry name" value="bacteriocin_maturation"/>
    <property type="match status" value="1"/>
</dbReference>
<dbReference type="PROSITE" id="PS51332">
    <property type="entry name" value="B12_BINDING"/>
    <property type="match status" value="1"/>
</dbReference>
<keyword evidence="8" id="KW-1185">Reference proteome</keyword>
<evidence type="ECO:0000256" key="2">
    <source>
        <dbReference type="ARBA" id="ARBA00022691"/>
    </source>
</evidence>
<keyword evidence="4" id="KW-0408">Iron</keyword>